<dbReference type="EMBL" id="JADJMS010000051">
    <property type="protein sequence ID" value="MBK7417310.1"/>
    <property type="molecule type" value="Genomic_DNA"/>
</dbReference>
<organism evidence="2 3">
    <name type="scientific">Candidatus Dechloromonas phosphorivorans</name>
    <dbReference type="NCBI Taxonomy" id="2899244"/>
    <lineage>
        <taxon>Bacteria</taxon>
        <taxon>Pseudomonadati</taxon>
        <taxon>Pseudomonadota</taxon>
        <taxon>Betaproteobacteria</taxon>
        <taxon>Rhodocyclales</taxon>
        <taxon>Azonexaceae</taxon>
        <taxon>Dechloromonas</taxon>
    </lineage>
</organism>
<dbReference type="Gene3D" id="3.30.1450.10">
    <property type="match status" value="1"/>
</dbReference>
<gene>
    <name evidence="2" type="ORF">IPJ38_21680</name>
</gene>
<proteinExistence type="predicted"/>
<evidence type="ECO:0000256" key="1">
    <source>
        <dbReference type="ARBA" id="ARBA00022729"/>
    </source>
</evidence>
<dbReference type="PROSITE" id="PS51257">
    <property type="entry name" value="PROKAR_LIPOPROTEIN"/>
    <property type="match status" value="1"/>
</dbReference>
<protein>
    <recommendedName>
        <fullName evidence="4">Lipoprotein SmpA/OmlA domain-containing protein</fullName>
    </recommendedName>
</protein>
<dbReference type="AlphaFoldDB" id="A0A935K1E4"/>
<evidence type="ECO:0008006" key="4">
    <source>
        <dbReference type="Google" id="ProtNLM"/>
    </source>
</evidence>
<dbReference type="Proteomes" id="UP000739411">
    <property type="component" value="Unassembled WGS sequence"/>
</dbReference>
<evidence type="ECO:0000313" key="3">
    <source>
        <dbReference type="Proteomes" id="UP000739411"/>
    </source>
</evidence>
<evidence type="ECO:0000313" key="2">
    <source>
        <dbReference type="EMBL" id="MBK7417310.1"/>
    </source>
</evidence>
<sequence>MKNFIALLFALFLGGCASYNGRGLQPGISYLDDIQRTMGEPAIRWREASGGERLAYPRGPSGFHTFMLETDKNGLLLSLENVLEPRHFARLREGMTQDEVLRIIGPPQPHWTVYFAARDELVWEWRYCDDYAESARFDVLFDNTSGKLRTTMSRPESTGLPFGRDRREWCSR</sequence>
<name>A0A935K1E4_9RHOO</name>
<comment type="caution">
    <text evidence="2">The sequence shown here is derived from an EMBL/GenBank/DDBJ whole genome shotgun (WGS) entry which is preliminary data.</text>
</comment>
<reference evidence="2 3" key="1">
    <citation type="submission" date="2020-10" db="EMBL/GenBank/DDBJ databases">
        <title>Connecting structure to function with the recovery of over 1000 high-quality activated sludge metagenome-assembled genomes encoding full-length rRNA genes using long-read sequencing.</title>
        <authorList>
            <person name="Singleton C.M."/>
            <person name="Petriglieri F."/>
            <person name="Kristensen J.M."/>
            <person name="Kirkegaard R.H."/>
            <person name="Michaelsen T.Y."/>
            <person name="Andersen M.H."/>
            <person name="Karst S.M."/>
            <person name="Dueholm M.S."/>
            <person name="Nielsen P.H."/>
            <person name="Albertsen M."/>
        </authorList>
    </citation>
    <scope>NUCLEOTIDE SEQUENCE [LARGE SCALE GENOMIC DNA]</scope>
    <source>
        <strain evidence="2">EsbW_18-Q3-R4-48_BATAC.463</strain>
    </source>
</reference>
<dbReference type="InterPro" id="IPR037873">
    <property type="entry name" value="BamE-like"/>
</dbReference>
<keyword evidence="1" id="KW-0732">Signal</keyword>
<accession>A0A935K1E4</accession>